<evidence type="ECO:0000313" key="6">
    <source>
        <dbReference type="Proteomes" id="UP000235670"/>
    </source>
</evidence>
<organism evidence="5 6">
    <name type="scientific">Gemella sanguinis</name>
    <dbReference type="NCBI Taxonomy" id="84135"/>
    <lineage>
        <taxon>Bacteria</taxon>
        <taxon>Bacillati</taxon>
        <taxon>Bacillota</taxon>
        <taxon>Bacilli</taxon>
        <taxon>Bacillales</taxon>
        <taxon>Gemellaceae</taxon>
        <taxon>Gemella</taxon>
    </lineage>
</organism>
<proteinExistence type="predicted"/>
<keyword evidence="2" id="KW-0378">Hydrolase</keyword>
<dbReference type="PANTHER" id="PTHR30231">
    <property type="entry name" value="DNA POLYMERASE III SUBUNIT EPSILON"/>
    <property type="match status" value="1"/>
</dbReference>
<keyword evidence="3" id="KW-0269">Exonuclease</keyword>
<evidence type="ECO:0000259" key="4">
    <source>
        <dbReference type="SMART" id="SM00479"/>
    </source>
</evidence>
<dbReference type="GO" id="GO:0005829">
    <property type="term" value="C:cytosol"/>
    <property type="evidence" value="ECO:0007669"/>
    <property type="project" value="TreeGrafter"/>
</dbReference>
<feature type="domain" description="Exonuclease" evidence="4">
    <location>
        <begin position="5"/>
        <end position="169"/>
    </location>
</feature>
<keyword evidence="1" id="KW-0540">Nuclease</keyword>
<dbReference type="FunFam" id="3.30.420.10:FF:000045">
    <property type="entry name" value="3'-5' exonuclease DinG"/>
    <property type="match status" value="1"/>
</dbReference>
<protein>
    <submittedName>
        <fullName evidence="5">DNA polymerase III subunit epsilon</fullName>
    </submittedName>
</protein>
<dbReference type="SUPFAM" id="SSF53098">
    <property type="entry name" value="Ribonuclease H-like"/>
    <property type="match status" value="1"/>
</dbReference>
<evidence type="ECO:0000256" key="1">
    <source>
        <dbReference type="ARBA" id="ARBA00022722"/>
    </source>
</evidence>
<dbReference type="PANTHER" id="PTHR30231:SF41">
    <property type="entry name" value="DNA POLYMERASE III SUBUNIT EPSILON"/>
    <property type="match status" value="1"/>
</dbReference>
<dbReference type="SMART" id="SM00479">
    <property type="entry name" value="EXOIII"/>
    <property type="match status" value="1"/>
</dbReference>
<dbReference type="GO" id="GO:0045004">
    <property type="term" value="P:DNA replication proofreading"/>
    <property type="evidence" value="ECO:0007669"/>
    <property type="project" value="TreeGrafter"/>
</dbReference>
<dbReference type="GO" id="GO:0008408">
    <property type="term" value="F:3'-5' exonuclease activity"/>
    <property type="evidence" value="ECO:0007669"/>
    <property type="project" value="TreeGrafter"/>
</dbReference>
<sequence length="614" mass="72718">MKNKPFCVVDIELTEDKEIIQFSATKLSIDFKKISSIDYYVKPKKEISSFVSEFTGITPEMLEDKPLFKEIAYGIYEYIKDCTLVCHGLQSDYLVIKKNFMKVGIKYIPYRTVDTVELARILFPTQKSYRLVDLSNSLNLYSGTGYHNALIDVEVTVNLLKKIAEKIQNIDESNYLKVKEILKRKETGYFEFFNLCRKDKFVDSDDNYIIFDGIKFKKIRDSNLKPIEKGNILFSCIDEYDYININNIDNYEVLKQKNEYVPLNIFSMFSKHRNSNLDNLLIKLYIWVLETESGDLSELNLLSSELKLLEDIKNLINISSKSYYFEKKYIASKSKENIVTNYKNIEFLFSKDYFNKYKLIFDDKKILGRELNIRNVEYYHYRQVITELNIVISQNPALKYLREIQNNLNSLVKFLHEMYISESLYLYNDSLDFIVQDIDEIIKVVKKYSKKIPLTKVFLNNLKKTLTNEKNSYKFEIIDQENSLFLKVINEKNVKNIINTIHTRDTKYLRKKTKLSICYLDNLNEINTAKTLGKILYVFKSDKYRDLFFSRREKKSNVKYVNFTSTDSFSELFTDVNKNIKPSYICFATKDILYYKYYLNKIFDNIIVLNNAEL</sequence>
<evidence type="ECO:0000313" key="5">
    <source>
        <dbReference type="EMBL" id="PMC52657.1"/>
    </source>
</evidence>
<dbReference type="NCBIfam" id="TIGR00573">
    <property type="entry name" value="dnaq"/>
    <property type="match status" value="1"/>
</dbReference>
<dbReference type="EMBL" id="PNGT01000003">
    <property type="protein sequence ID" value="PMC52657.1"/>
    <property type="molecule type" value="Genomic_DNA"/>
</dbReference>
<dbReference type="GO" id="GO:0003677">
    <property type="term" value="F:DNA binding"/>
    <property type="evidence" value="ECO:0007669"/>
    <property type="project" value="InterPro"/>
</dbReference>
<dbReference type="GO" id="GO:0003887">
    <property type="term" value="F:DNA-directed DNA polymerase activity"/>
    <property type="evidence" value="ECO:0007669"/>
    <property type="project" value="InterPro"/>
</dbReference>
<dbReference type="STRING" id="84135.GCA_001052115_00326"/>
<name>A0A2N6SFH5_9BACL</name>
<dbReference type="InterPro" id="IPR012337">
    <property type="entry name" value="RNaseH-like_sf"/>
</dbReference>
<gene>
    <name evidence="5" type="ORF">CJ218_04240</name>
</gene>
<evidence type="ECO:0000256" key="3">
    <source>
        <dbReference type="ARBA" id="ARBA00022839"/>
    </source>
</evidence>
<dbReference type="Pfam" id="PF00929">
    <property type="entry name" value="RNase_T"/>
    <property type="match status" value="1"/>
</dbReference>
<dbReference type="Proteomes" id="UP000235670">
    <property type="component" value="Unassembled WGS sequence"/>
</dbReference>
<dbReference type="Gene3D" id="3.30.420.10">
    <property type="entry name" value="Ribonuclease H-like superfamily/Ribonuclease H"/>
    <property type="match status" value="1"/>
</dbReference>
<evidence type="ECO:0000256" key="2">
    <source>
        <dbReference type="ARBA" id="ARBA00022801"/>
    </source>
</evidence>
<accession>A0A2N6SFH5</accession>
<comment type="caution">
    <text evidence="5">The sequence shown here is derived from an EMBL/GenBank/DDBJ whole genome shotgun (WGS) entry which is preliminary data.</text>
</comment>
<dbReference type="CDD" id="cd06127">
    <property type="entry name" value="DEDDh"/>
    <property type="match status" value="1"/>
</dbReference>
<dbReference type="InterPro" id="IPR036397">
    <property type="entry name" value="RNaseH_sf"/>
</dbReference>
<dbReference type="AlphaFoldDB" id="A0A2N6SFH5"/>
<dbReference type="RefSeq" id="WP_102189725.1">
    <property type="nucleotide sequence ID" value="NZ_PNGT01000003.1"/>
</dbReference>
<dbReference type="InterPro" id="IPR013520">
    <property type="entry name" value="Ribonucl_H"/>
</dbReference>
<dbReference type="InterPro" id="IPR006054">
    <property type="entry name" value="DnaQ"/>
</dbReference>
<dbReference type="OrthoDB" id="9803913at2"/>
<reference evidence="5 6" key="1">
    <citation type="submission" date="2017-09" db="EMBL/GenBank/DDBJ databases">
        <title>Bacterial strain isolated from the female urinary microbiota.</title>
        <authorList>
            <person name="Thomas-White K."/>
            <person name="Kumar N."/>
            <person name="Forster S."/>
            <person name="Putonti C."/>
            <person name="Lawley T."/>
            <person name="Wolfe A.J."/>
        </authorList>
    </citation>
    <scope>NUCLEOTIDE SEQUENCE [LARGE SCALE GENOMIC DNA]</scope>
    <source>
        <strain evidence="5 6">UMB0186</strain>
    </source>
</reference>